<dbReference type="InterPro" id="IPR036641">
    <property type="entry name" value="HPT_dom_sf"/>
</dbReference>
<evidence type="ECO:0000259" key="17">
    <source>
        <dbReference type="PROSITE" id="PS50894"/>
    </source>
</evidence>
<dbReference type="CDD" id="cd00082">
    <property type="entry name" value="HisKA"/>
    <property type="match status" value="1"/>
</dbReference>
<dbReference type="InterPro" id="IPR008207">
    <property type="entry name" value="Sig_transdc_His_kin_Hpt_dom"/>
</dbReference>
<dbReference type="SMART" id="SM00387">
    <property type="entry name" value="HATPase_c"/>
    <property type="match status" value="1"/>
</dbReference>
<accession>A0A7Y3TXN7</accession>
<dbReference type="InterPro" id="IPR004358">
    <property type="entry name" value="Sig_transdc_His_kin-like_C"/>
</dbReference>
<feature type="domain" description="Response regulatory" evidence="16">
    <location>
        <begin position="490"/>
        <end position="607"/>
    </location>
</feature>
<keyword evidence="9 14" id="KW-1133">Transmembrane helix</keyword>
<evidence type="ECO:0000256" key="14">
    <source>
        <dbReference type="SAM" id="Phobius"/>
    </source>
</evidence>
<reference evidence="18 19" key="1">
    <citation type="submission" date="2020-05" db="EMBL/GenBank/DDBJ databases">
        <authorList>
            <person name="Ruan W."/>
            <person name="Jeon C.O."/>
            <person name="Chun B.H."/>
        </authorList>
    </citation>
    <scope>NUCLEOTIDE SEQUENCE [LARGE SCALE GENOMIC DNA]</scope>
    <source>
        <strain evidence="18 19">TBZ9</strain>
    </source>
</reference>
<dbReference type="Gene3D" id="3.30.565.10">
    <property type="entry name" value="Histidine kinase-like ATPase, C-terminal domain"/>
    <property type="match status" value="1"/>
</dbReference>
<dbReference type="InterPro" id="IPR011006">
    <property type="entry name" value="CheY-like_superfamily"/>
</dbReference>
<dbReference type="SUPFAM" id="SSF47226">
    <property type="entry name" value="Histidine-containing phosphotransfer domain, HPT domain"/>
    <property type="match status" value="1"/>
</dbReference>
<dbReference type="EC" id="2.7.13.3" evidence="3"/>
<evidence type="ECO:0000313" key="19">
    <source>
        <dbReference type="Proteomes" id="UP000588806"/>
    </source>
</evidence>
<evidence type="ECO:0000256" key="2">
    <source>
        <dbReference type="ARBA" id="ARBA00004651"/>
    </source>
</evidence>
<feature type="domain" description="HPt" evidence="17">
    <location>
        <begin position="646"/>
        <end position="746"/>
    </location>
</feature>
<feature type="modified residue" description="Phosphohistidine" evidence="12">
    <location>
        <position position="687"/>
    </location>
</feature>
<evidence type="ECO:0000256" key="7">
    <source>
        <dbReference type="ARBA" id="ARBA00022741"/>
    </source>
</evidence>
<dbReference type="InterPro" id="IPR005467">
    <property type="entry name" value="His_kinase_dom"/>
</dbReference>
<evidence type="ECO:0000256" key="13">
    <source>
        <dbReference type="PROSITE-ProRule" id="PRU00169"/>
    </source>
</evidence>
<dbReference type="SMART" id="SM00448">
    <property type="entry name" value="REC"/>
    <property type="match status" value="1"/>
</dbReference>
<dbReference type="Proteomes" id="UP000588806">
    <property type="component" value="Unassembled WGS sequence"/>
</dbReference>
<dbReference type="Gene3D" id="1.10.287.130">
    <property type="match status" value="1"/>
</dbReference>
<evidence type="ECO:0000256" key="12">
    <source>
        <dbReference type="PROSITE-ProRule" id="PRU00110"/>
    </source>
</evidence>
<dbReference type="InterPro" id="IPR003594">
    <property type="entry name" value="HATPase_dom"/>
</dbReference>
<evidence type="ECO:0000256" key="8">
    <source>
        <dbReference type="ARBA" id="ARBA00022840"/>
    </source>
</evidence>
<dbReference type="PROSITE" id="PS50109">
    <property type="entry name" value="HIS_KIN"/>
    <property type="match status" value="1"/>
</dbReference>
<comment type="catalytic activity">
    <reaction evidence="1">
        <text>ATP + protein L-histidine = ADP + protein N-phospho-L-histidine.</text>
        <dbReference type="EC" id="2.7.13.3"/>
    </reaction>
</comment>
<feature type="modified residue" description="4-aspartylphosphate" evidence="13">
    <location>
        <position position="539"/>
    </location>
</feature>
<dbReference type="Pfam" id="PF01627">
    <property type="entry name" value="Hpt"/>
    <property type="match status" value="1"/>
</dbReference>
<sequence>MCADTVSLRKPSLLRYPRRFKFVTIVSVLLFALALMVAALAAWRQDSLTQGLREDTSWVVYKLDRDTVQLLNALLAASGESLSAKEQDAINLRFELLYSRINVLTQGEFTRLLGQIPNARVLVEDIRQALDVLDQLIMPYEQQNPLAVADIEDGLQVLARHTERLVMTINAYQAEAATQERAQLSALYRLLITLLVGMSVSALLVVVFLVREMRESAAARREQELLGLRLEESAKQAQSANQAKSDFLAVVSHEIRTPLNGVLGMSELLIQPQQHTPSPHEVRVYARTIHDSATQLMNMINDILDFSKIEAGHLTLEEKPVELEALMRGVIALYEPRAQARGIQLQMHIDNTAPAWVSLDAYRVRQVLQNLVANALKFTEQGQVKLSLSCHDENQLLLTVTDTGCGIPATQQDYLFEPFQQADVSITRRYGGTGLGLAICKRLCDAMGGQIGVKSQQGRGSTFWMTLPRVDAQPQAPLATPQISHFSDCPVLLVEDDIVNRRVAVGMLRRLGCQVEVAENAQQALSLIERKSYDIILMDVQLPDQDGLTLTRQLRQQPGWLAKVPIVAMTAGGAVDDRKRCLSAGMNDYLTKPLSLATLSQRLALYIDIDSQIFEKTSSTAPLSVDGRVDELIDGWVLQQLETSLSKPALYELLGLFLKHAAEYLEQLRAQLAVQPMPTEDIQRLTHQLRGESASVGAFAMADAAHKLQQAVEAERAIEQRWKALEQLSQDTFGAFKVLKKEVDVSSS</sequence>
<dbReference type="Gene3D" id="3.40.50.2300">
    <property type="match status" value="1"/>
</dbReference>
<keyword evidence="5 13" id="KW-0597">Phosphoprotein</keyword>
<dbReference type="PANTHER" id="PTHR45339">
    <property type="entry name" value="HYBRID SIGNAL TRANSDUCTION HISTIDINE KINASE J"/>
    <property type="match status" value="1"/>
</dbReference>
<evidence type="ECO:0000256" key="9">
    <source>
        <dbReference type="ARBA" id="ARBA00022989"/>
    </source>
</evidence>
<dbReference type="FunFam" id="3.30.565.10:FF:000010">
    <property type="entry name" value="Sensor histidine kinase RcsC"/>
    <property type="match status" value="1"/>
</dbReference>
<keyword evidence="19" id="KW-1185">Reference proteome</keyword>
<evidence type="ECO:0000259" key="15">
    <source>
        <dbReference type="PROSITE" id="PS50109"/>
    </source>
</evidence>
<dbReference type="PANTHER" id="PTHR45339:SF1">
    <property type="entry name" value="HYBRID SIGNAL TRANSDUCTION HISTIDINE KINASE J"/>
    <property type="match status" value="1"/>
</dbReference>
<dbReference type="Pfam" id="PF00512">
    <property type="entry name" value="HisKA"/>
    <property type="match status" value="1"/>
</dbReference>
<keyword evidence="10" id="KW-0902">Two-component regulatory system</keyword>
<proteinExistence type="predicted"/>
<dbReference type="Pfam" id="PF00072">
    <property type="entry name" value="Response_reg"/>
    <property type="match status" value="1"/>
</dbReference>
<name>A0A7Y3TXN7_9GAMM</name>
<dbReference type="InterPro" id="IPR036097">
    <property type="entry name" value="HisK_dim/P_sf"/>
</dbReference>
<dbReference type="PRINTS" id="PR00344">
    <property type="entry name" value="BCTRLSENSOR"/>
</dbReference>
<dbReference type="GO" id="GO:0005524">
    <property type="term" value="F:ATP binding"/>
    <property type="evidence" value="ECO:0007669"/>
    <property type="project" value="UniProtKB-KW"/>
</dbReference>
<keyword evidence="11 14" id="KW-0472">Membrane</keyword>
<protein>
    <recommendedName>
        <fullName evidence="3">histidine kinase</fullName>
        <ecNumber evidence="3">2.7.13.3</ecNumber>
    </recommendedName>
</protein>
<evidence type="ECO:0000256" key="5">
    <source>
        <dbReference type="ARBA" id="ARBA00022553"/>
    </source>
</evidence>
<dbReference type="PROSITE" id="PS50110">
    <property type="entry name" value="RESPONSE_REGULATORY"/>
    <property type="match status" value="1"/>
</dbReference>
<dbReference type="InterPro" id="IPR001789">
    <property type="entry name" value="Sig_transdc_resp-reg_receiver"/>
</dbReference>
<dbReference type="Pfam" id="PF02518">
    <property type="entry name" value="HATPase_c"/>
    <property type="match status" value="1"/>
</dbReference>
<dbReference type="CDD" id="cd17546">
    <property type="entry name" value="REC_hyHK_CKI1_RcsC-like"/>
    <property type="match status" value="1"/>
</dbReference>
<comment type="subcellular location">
    <subcellularLocation>
        <location evidence="2">Cell membrane</location>
        <topology evidence="2">Multi-pass membrane protein</topology>
    </subcellularLocation>
</comment>
<evidence type="ECO:0000256" key="3">
    <source>
        <dbReference type="ARBA" id="ARBA00012438"/>
    </source>
</evidence>
<dbReference type="SUPFAM" id="SSF52172">
    <property type="entry name" value="CheY-like"/>
    <property type="match status" value="1"/>
</dbReference>
<dbReference type="AlphaFoldDB" id="A0A7Y3TXN7"/>
<keyword evidence="4" id="KW-1003">Cell membrane</keyword>
<evidence type="ECO:0000256" key="6">
    <source>
        <dbReference type="ARBA" id="ARBA00022692"/>
    </source>
</evidence>
<evidence type="ECO:0000259" key="16">
    <source>
        <dbReference type="PROSITE" id="PS50110"/>
    </source>
</evidence>
<keyword evidence="7" id="KW-0547">Nucleotide-binding</keyword>
<feature type="transmembrane region" description="Helical" evidence="14">
    <location>
        <begin position="20"/>
        <end position="43"/>
    </location>
</feature>
<dbReference type="CDD" id="cd16922">
    <property type="entry name" value="HATPase_EvgS-ArcB-TorS-like"/>
    <property type="match status" value="1"/>
</dbReference>
<evidence type="ECO:0000256" key="10">
    <source>
        <dbReference type="ARBA" id="ARBA00023012"/>
    </source>
</evidence>
<keyword evidence="8" id="KW-0067">ATP-binding</keyword>
<evidence type="ECO:0000256" key="1">
    <source>
        <dbReference type="ARBA" id="ARBA00000085"/>
    </source>
</evidence>
<keyword evidence="6 14" id="KW-0812">Transmembrane</keyword>
<dbReference type="RefSeq" id="WP_171702341.1">
    <property type="nucleotide sequence ID" value="NZ_JABFHI010000003.1"/>
</dbReference>
<dbReference type="SMART" id="SM00388">
    <property type="entry name" value="HisKA"/>
    <property type="match status" value="1"/>
</dbReference>
<feature type="domain" description="Histidine kinase" evidence="15">
    <location>
        <begin position="250"/>
        <end position="471"/>
    </location>
</feature>
<evidence type="ECO:0000256" key="11">
    <source>
        <dbReference type="ARBA" id="ARBA00023136"/>
    </source>
</evidence>
<feature type="transmembrane region" description="Helical" evidence="14">
    <location>
        <begin position="187"/>
        <end position="210"/>
    </location>
</feature>
<evidence type="ECO:0000313" key="18">
    <source>
        <dbReference type="EMBL" id="NOG31878.1"/>
    </source>
</evidence>
<dbReference type="GO" id="GO:0005886">
    <property type="term" value="C:plasma membrane"/>
    <property type="evidence" value="ECO:0007669"/>
    <property type="project" value="UniProtKB-SubCell"/>
</dbReference>
<reference evidence="18 19" key="2">
    <citation type="submission" date="2020-06" db="EMBL/GenBank/DDBJ databases">
        <title>Halomonas songnenensis sp. nov., a moderately halophilic bacterium isolated from saline and alkaline soils.</title>
        <authorList>
            <person name="Jiang J."/>
            <person name="Pan Y."/>
        </authorList>
    </citation>
    <scope>NUCLEOTIDE SEQUENCE [LARGE SCALE GENOMIC DNA]</scope>
    <source>
        <strain evidence="18 19">TBZ9</strain>
    </source>
</reference>
<dbReference type="GO" id="GO:0000155">
    <property type="term" value="F:phosphorelay sensor kinase activity"/>
    <property type="evidence" value="ECO:0007669"/>
    <property type="project" value="InterPro"/>
</dbReference>
<evidence type="ECO:0000256" key="4">
    <source>
        <dbReference type="ARBA" id="ARBA00022475"/>
    </source>
</evidence>
<dbReference type="SUPFAM" id="SSF55874">
    <property type="entry name" value="ATPase domain of HSP90 chaperone/DNA topoisomerase II/histidine kinase"/>
    <property type="match status" value="1"/>
</dbReference>
<dbReference type="EMBL" id="JABFHI010000003">
    <property type="protein sequence ID" value="NOG31878.1"/>
    <property type="molecule type" value="Genomic_DNA"/>
</dbReference>
<dbReference type="PROSITE" id="PS50894">
    <property type="entry name" value="HPT"/>
    <property type="match status" value="1"/>
</dbReference>
<gene>
    <name evidence="18" type="ORF">HLB35_09080</name>
</gene>
<organism evidence="18 19">
    <name type="scientific">Vreelandella azerica</name>
    <dbReference type="NCBI Taxonomy" id="2732867"/>
    <lineage>
        <taxon>Bacteria</taxon>
        <taxon>Pseudomonadati</taxon>
        <taxon>Pseudomonadota</taxon>
        <taxon>Gammaproteobacteria</taxon>
        <taxon>Oceanospirillales</taxon>
        <taxon>Halomonadaceae</taxon>
        <taxon>Vreelandella</taxon>
    </lineage>
</organism>
<dbReference type="InterPro" id="IPR036890">
    <property type="entry name" value="HATPase_C_sf"/>
</dbReference>
<dbReference type="Gene3D" id="1.20.120.160">
    <property type="entry name" value="HPT domain"/>
    <property type="match status" value="1"/>
</dbReference>
<dbReference type="SUPFAM" id="SSF47384">
    <property type="entry name" value="Homodimeric domain of signal transducing histidine kinase"/>
    <property type="match status" value="1"/>
</dbReference>
<comment type="caution">
    <text evidence="18">The sequence shown here is derived from an EMBL/GenBank/DDBJ whole genome shotgun (WGS) entry which is preliminary data.</text>
</comment>
<dbReference type="InterPro" id="IPR003661">
    <property type="entry name" value="HisK_dim/P_dom"/>
</dbReference>